<evidence type="ECO:0000313" key="4">
    <source>
        <dbReference type="Proteomes" id="UP001499987"/>
    </source>
</evidence>
<comment type="caution">
    <text evidence="3">The sequence shown here is derived from an EMBL/GenBank/DDBJ whole genome shotgun (WGS) entry which is preliminary data.</text>
</comment>
<dbReference type="RefSeq" id="WP_344621894.1">
    <property type="nucleotide sequence ID" value="NZ_BAAALD010000004.1"/>
</dbReference>
<dbReference type="EMBL" id="BAAALD010000004">
    <property type="protein sequence ID" value="GAA1070414.1"/>
    <property type="molecule type" value="Genomic_DNA"/>
</dbReference>
<evidence type="ECO:0000256" key="1">
    <source>
        <dbReference type="SAM" id="MobiDB-lite"/>
    </source>
</evidence>
<accession>A0ABN1T9S6</accession>
<reference evidence="3 4" key="1">
    <citation type="journal article" date="2019" name="Int. J. Syst. Evol. Microbiol.">
        <title>The Global Catalogue of Microorganisms (GCM) 10K type strain sequencing project: providing services to taxonomists for standard genome sequencing and annotation.</title>
        <authorList>
            <consortium name="The Broad Institute Genomics Platform"/>
            <consortium name="The Broad Institute Genome Sequencing Center for Infectious Disease"/>
            <person name="Wu L."/>
            <person name="Ma J."/>
        </authorList>
    </citation>
    <scope>NUCLEOTIDE SEQUENCE [LARGE SCALE GENOMIC DNA]</scope>
    <source>
        <strain evidence="3 4">JCM 13002</strain>
    </source>
</reference>
<dbReference type="InterPro" id="IPR011047">
    <property type="entry name" value="Quinoprotein_ADH-like_sf"/>
</dbReference>
<evidence type="ECO:0000259" key="2">
    <source>
        <dbReference type="Pfam" id="PF13360"/>
    </source>
</evidence>
<dbReference type="InterPro" id="IPR015943">
    <property type="entry name" value="WD40/YVTN_repeat-like_dom_sf"/>
</dbReference>
<name>A0ABN1T9S6_9ACTN</name>
<evidence type="ECO:0000313" key="3">
    <source>
        <dbReference type="EMBL" id="GAA1070414.1"/>
    </source>
</evidence>
<sequence>MAQDPPRTYDQGYPHDGTGQQPAAGQDYQQQQGWYQPQTDQPADQWAAAQQQPYQAGADQQAWQQGADQQAWQQQTAAWDPQTAQAYQQQGYDQQAYQQQAGQQGYDQQAGQQQAYEQQAGQQGYYAGGYEQIPQQQTGDPYQANAGYTDPYAAYGASSTGTADAYAQITPEPSLYAPADQAQDSWQTQQQEMPTVGFPDTSGRGTAFPADPDGSPEAGSGGTLSPYVVTRDDRYSDDRDDTDGNGRAGRRSIADRARAAAAGVVSADHGPGRRTLLIRAGAGAAALAVLVTAAVLVTGGDDGEKSGGGGSDSAAARTYTVAHAKAWAAKPAAGAPASADDTLAGSWITADAVVRADGTGVQAYALADGKPTWSVTAPSQGAAPCGLSPTVNTAGLGGVLFRTGSDPKSPCTVLAAVDTKTGKTAWTKNLSDTKDGYDAKVSVLDDKVVAVGEDKASAWAAADGKDLWQYTGQGKFCSLSGGASGATVVLHSSCADSTPTDQAVALNAADGKVKWWRGLNNKPKTVTVLSAEPAVVATTGEKPADDRIFAWGTAGDPAAEIPVTGDAGRLDVGRGTFDTAPTVFFHQNTMVAALGPADGVGPATSVTAYDLATGKPTWTTAVAEKRKSRAVGLDGGGLLLAVDERLDQPAHISRFALAGGQETQGGAFPLGTGSLLTAGRLLSADGKVVVLPEHSANFGSATAFQAKG</sequence>
<feature type="domain" description="Pyrrolo-quinoline quinone repeat" evidence="2">
    <location>
        <begin position="413"/>
        <end position="540"/>
    </location>
</feature>
<keyword evidence="4" id="KW-1185">Reference proteome</keyword>
<feature type="compositionally biased region" description="Low complexity" evidence="1">
    <location>
        <begin position="179"/>
        <end position="191"/>
    </location>
</feature>
<dbReference type="Gene3D" id="2.130.10.10">
    <property type="entry name" value="YVTN repeat-like/Quinoprotein amine dehydrogenase"/>
    <property type="match status" value="1"/>
</dbReference>
<organism evidence="3 4">
    <name type="scientific">Kitasatospora arboriphila</name>
    <dbReference type="NCBI Taxonomy" id="258052"/>
    <lineage>
        <taxon>Bacteria</taxon>
        <taxon>Bacillati</taxon>
        <taxon>Actinomycetota</taxon>
        <taxon>Actinomycetes</taxon>
        <taxon>Kitasatosporales</taxon>
        <taxon>Streptomycetaceae</taxon>
        <taxon>Kitasatospora</taxon>
    </lineage>
</organism>
<dbReference type="SUPFAM" id="SSF50998">
    <property type="entry name" value="Quinoprotein alcohol dehydrogenase-like"/>
    <property type="match status" value="1"/>
</dbReference>
<proteinExistence type="predicted"/>
<dbReference type="Pfam" id="PF13360">
    <property type="entry name" value="PQQ_2"/>
    <property type="match status" value="1"/>
</dbReference>
<feature type="region of interest" description="Disordered" evidence="1">
    <location>
        <begin position="1"/>
        <end position="254"/>
    </location>
</feature>
<dbReference type="Proteomes" id="UP001499987">
    <property type="component" value="Unassembled WGS sequence"/>
</dbReference>
<protein>
    <recommendedName>
        <fullName evidence="2">Pyrrolo-quinoline quinone repeat domain-containing protein</fullName>
    </recommendedName>
</protein>
<feature type="compositionally biased region" description="Low complexity" evidence="1">
    <location>
        <begin position="20"/>
        <end position="132"/>
    </location>
</feature>
<gene>
    <name evidence="3" type="ORF">GCM10009663_06210</name>
</gene>
<dbReference type="InterPro" id="IPR002372">
    <property type="entry name" value="PQQ_rpt_dom"/>
</dbReference>